<protein>
    <submittedName>
        <fullName evidence="1">Uncharacterized protein</fullName>
    </submittedName>
</protein>
<accession>A0A173XWT6</accession>
<proteinExistence type="predicted"/>
<evidence type="ECO:0000313" key="1">
    <source>
        <dbReference type="EMBL" id="CUN55466.1"/>
    </source>
</evidence>
<dbReference type="RefSeq" id="WP_373692040.1">
    <property type="nucleotide sequence ID" value="NZ_CABIXA010000002.1"/>
</dbReference>
<dbReference type="Gene3D" id="1.10.150.20">
    <property type="entry name" value="5' to 3' exonuclease, C-terminal subdomain"/>
    <property type="match status" value="1"/>
</dbReference>
<organism evidence="1 2">
    <name type="scientific">Bacteroides finegoldii</name>
    <dbReference type="NCBI Taxonomy" id="338188"/>
    <lineage>
        <taxon>Bacteria</taxon>
        <taxon>Pseudomonadati</taxon>
        <taxon>Bacteroidota</taxon>
        <taxon>Bacteroidia</taxon>
        <taxon>Bacteroidales</taxon>
        <taxon>Bacteroidaceae</taxon>
        <taxon>Bacteroides</taxon>
    </lineage>
</organism>
<reference evidence="1 2" key="1">
    <citation type="submission" date="2015-09" db="EMBL/GenBank/DDBJ databases">
        <authorList>
            <consortium name="Pathogen Informatics"/>
        </authorList>
    </citation>
    <scope>NUCLEOTIDE SEQUENCE [LARGE SCALE GENOMIC DNA]</scope>
    <source>
        <strain evidence="1 2">2789STDY5608840</strain>
    </source>
</reference>
<gene>
    <name evidence="1" type="ORF">ERS852397_00430</name>
</gene>
<dbReference type="AlphaFoldDB" id="A0A173XWT6"/>
<name>A0A173XWT6_9BACE</name>
<dbReference type="Proteomes" id="UP000095517">
    <property type="component" value="Unassembled WGS sequence"/>
</dbReference>
<dbReference type="EMBL" id="CYZH01000002">
    <property type="protein sequence ID" value="CUN55466.1"/>
    <property type="molecule type" value="Genomic_DNA"/>
</dbReference>
<sequence>MKKDILATYRKRAINARFLSLADNNKNINVGQEEWILQLPVRKVADTRLANVLYNQDVRTVKDLLEIVSGRGWKSLLRIEGVGKTSYYHLLSKLQMIGVLDESLDRILAGHSIGRFEKK</sequence>
<evidence type="ECO:0000313" key="2">
    <source>
        <dbReference type="Proteomes" id="UP000095517"/>
    </source>
</evidence>